<name>A0A4Y8RUA4_9HYPH</name>
<evidence type="ECO:0000313" key="2">
    <source>
        <dbReference type="EMBL" id="TFF27909.1"/>
    </source>
</evidence>
<proteinExistence type="predicted"/>
<sequence length="82" mass="8302">MEPPSVLPDISPSRGEIDLVLPDLPSSSTPGNAQESTLMAQRLQTPRGRGSGGPAAKRPISPLEGEMAGKPEGGEMLGGAAP</sequence>
<dbReference type="Proteomes" id="UP000298179">
    <property type="component" value="Unassembled WGS sequence"/>
</dbReference>
<dbReference type="AlphaFoldDB" id="A0A4Y8RUA4"/>
<organism evidence="2 3">
    <name type="scientific">Jiella endophytica</name>
    <dbReference type="NCBI Taxonomy" id="2558362"/>
    <lineage>
        <taxon>Bacteria</taxon>
        <taxon>Pseudomonadati</taxon>
        <taxon>Pseudomonadota</taxon>
        <taxon>Alphaproteobacteria</taxon>
        <taxon>Hyphomicrobiales</taxon>
        <taxon>Aurantimonadaceae</taxon>
        <taxon>Jiella</taxon>
    </lineage>
</organism>
<evidence type="ECO:0000256" key="1">
    <source>
        <dbReference type="SAM" id="MobiDB-lite"/>
    </source>
</evidence>
<feature type="region of interest" description="Disordered" evidence="1">
    <location>
        <begin position="1"/>
        <end position="82"/>
    </location>
</feature>
<reference evidence="2 3" key="1">
    <citation type="submission" date="2019-03" db="EMBL/GenBank/DDBJ databases">
        <title>Jiella endophytica sp. nov., a novel endophytic bacterium isolated from root of Ficus microcarpa Linn. f.</title>
        <authorList>
            <person name="Tuo L."/>
        </authorList>
    </citation>
    <scope>NUCLEOTIDE SEQUENCE [LARGE SCALE GENOMIC DNA]</scope>
    <source>
        <strain evidence="2 3">CBS5Q-3</strain>
    </source>
</reference>
<evidence type="ECO:0000313" key="3">
    <source>
        <dbReference type="Proteomes" id="UP000298179"/>
    </source>
</evidence>
<feature type="compositionally biased region" description="Polar residues" evidence="1">
    <location>
        <begin position="25"/>
        <end position="44"/>
    </location>
</feature>
<accession>A0A4Y8RUA4</accession>
<keyword evidence="3" id="KW-1185">Reference proteome</keyword>
<dbReference type="OrthoDB" id="8304274at2"/>
<protein>
    <submittedName>
        <fullName evidence="2">Uncharacterized protein</fullName>
    </submittedName>
</protein>
<gene>
    <name evidence="2" type="ORF">E3C22_05015</name>
</gene>
<dbReference type="EMBL" id="SOZD01000001">
    <property type="protein sequence ID" value="TFF27909.1"/>
    <property type="molecule type" value="Genomic_DNA"/>
</dbReference>
<comment type="caution">
    <text evidence="2">The sequence shown here is derived from an EMBL/GenBank/DDBJ whole genome shotgun (WGS) entry which is preliminary data.</text>
</comment>